<evidence type="ECO:0000256" key="3">
    <source>
        <dbReference type="ARBA" id="ARBA00004806"/>
    </source>
</evidence>
<keyword evidence="6 9" id="KW-0547">Nucleotide-binding</keyword>
<feature type="binding site" evidence="9">
    <location>
        <begin position="33"/>
        <end position="40"/>
    </location>
    <ligand>
        <name>ATP</name>
        <dbReference type="ChEBI" id="CHEBI:30616"/>
    </ligand>
</feature>
<dbReference type="GO" id="GO:0004020">
    <property type="term" value="F:adenylylsulfate kinase activity"/>
    <property type="evidence" value="ECO:0007669"/>
    <property type="project" value="UniProtKB-UniRule"/>
</dbReference>
<evidence type="ECO:0000259" key="11">
    <source>
        <dbReference type="Pfam" id="PF01583"/>
    </source>
</evidence>
<dbReference type="GO" id="GO:0005524">
    <property type="term" value="F:ATP binding"/>
    <property type="evidence" value="ECO:0007669"/>
    <property type="project" value="UniProtKB-UniRule"/>
</dbReference>
<keyword evidence="5 9" id="KW-0808">Transferase</keyword>
<evidence type="ECO:0000256" key="4">
    <source>
        <dbReference type="ARBA" id="ARBA00007008"/>
    </source>
</evidence>
<evidence type="ECO:0000256" key="9">
    <source>
        <dbReference type="HAMAP-Rule" id="MF_00065"/>
    </source>
</evidence>
<keyword evidence="13" id="KW-1185">Reference proteome</keyword>
<evidence type="ECO:0000313" key="13">
    <source>
        <dbReference type="Proteomes" id="UP000294650"/>
    </source>
</evidence>
<comment type="similarity">
    <text evidence="4 9 10">Belongs to the APS kinase family.</text>
</comment>
<dbReference type="EMBL" id="SMAN01000004">
    <property type="protein sequence ID" value="TCT25010.1"/>
    <property type="molecule type" value="Genomic_DNA"/>
</dbReference>
<evidence type="ECO:0000256" key="8">
    <source>
        <dbReference type="ARBA" id="ARBA00022840"/>
    </source>
</evidence>
<dbReference type="PANTHER" id="PTHR11055:SF1">
    <property type="entry name" value="PAPS SYNTHETASE, ISOFORM D"/>
    <property type="match status" value="1"/>
</dbReference>
<name>A0A4R3N6W3_9BACI</name>
<keyword evidence="8 9" id="KW-0067">ATP-binding</keyword>
<dbReference type="GO" id="GO:0000103">
    <property type="term" value="P:sulfate assimilation"/>
    <property type="evidence" value="ECO:0007669"/>
    <property type="project" value="UniProtKB-UniRule"/>
</dbReference>
<feature type="domain" description="APS kinase" evidence="11">
    <location>
        <begin position="25"/>
        <end position="175"/>
    </location>
</feature>
<evidence type="ECO:0000256" key="2">
    <source>
        <dbReference type="ARBA" id="ARBA00002632"/>
    </source>
</evidence>
<accession>A0A4R3N6W3</accession>
<dbReference type="HAMAP" id="MF_00065">
    <property type="entry name" value="Adenylyl_sulf_kinase"/>
    <property type="match status" value="1"/>
</dbReference>
<evidence type="ECO:0000256" key="1">
    <source>
        <dbReference type="ARBA" id="ARBA00001823"/>
    </source>
</evidence>
<dbReference type="RefSeq" id="WP_132371175.1">
    <property type="nucleotide sequence ID" value="NZ_SMAN01000004.1"/>
</dbReference>
<dbReference type="FunFam" id="3.40.50.300:FF:000212">
    <property type="entry name" value="Adenylyl-sulfate kinase"/>
    <property type="match status" value="1"/>
</dbReference>
<dbReference type="Proteomes" id="UP000294650">
    <property type="component" value="Unassembled WGS sequence"/>
</dbReference>
<evidence type="ECO:0000256" key="10">
    <source>
        <dbReference type="RuleBase" id="RU004347"/>
    </source>
</evidence>
<dbReference type="InterPro" id="IPR027417">
    <property type="entry name" value="P-loop_NTPase"/>
</dbReference>
<organism evidence="12 13">
    <name type="scientific">Melghiribacillus thermohalophilus</name>
    <dbReference type="NCBI Taxonomy" id="1324956"/>
    <lineage>
        <taxon>Bacteria</taxon>
        <taxon>Bacillati</taxon>
        <taxon>Bacillota</taxon>
        <taxon>Bacilli</taxon>
        <taxon>Bacillales</taxon>
        <taxon>Bacillaceae</taxon>
        <taxon>Melghiribacillus</taxon>
    </lineage>
</organism>
<dbReference type="GO" id="GO:0070814">
    <property type="term" value="P:hydrogen sulfide biosynthetic process"/>
    <property type="evidence" value="ECO:0007669"/>
    <property type="project" value="UniProtKB-UniRule"/>
</dbReference>
<dbReference type="NCBIfam" id="TIGR00455">
    <property type="entry name" value="apsK"/>
    <property type="match status" value="1"/>
</dbReference>
<dbReference type="UniPathway" id="UPA00140">
    <property type="reaction ID" value="UER00205"/>
</dbReference>
<dbReference type="Gene3D" id="3.40.50.300">
    <property type="entry name" value="P-loop containing nucleotide triphosphate hydrolases"/>
    <property type="match status" value="1"/>
</dbReference>
<evidence type="ECO:0000256" key="7">
    <source>
        <dbReference type="ARBA" id="ARBA00022777"/>
    </source>
</evidence>
<keyword evidence="9" id="KW-0597">Phosphoprotein</keyword>
<evidence type="ECO:0000256" key="5">
    <source>
        <dbReference type="ARBA" id="ARBA00022679"/>
    </source>
</evidence>
<dbReference type="InterPro" id="IPR059117">
    <property type="entry name" value="APS_kinase_dom"/>
</dbReference>
<dbReference type="AlphaFoldDB" id="A0A4R3N6W3"/>
<dbReference type="EC" id="2.7.1.25" evidence="9 10"/>
<keyword evidence="7 9" id="KW-0418">Kinase</keyword>
<evidence type="ECO:0000313" key="12">
    <source>
        <dbReference type="EMBL" id="TCT25010.1"/>
    </source>
</evidence>
<protein>
    <recommendedName>
        <fullName evidence="9 10">Adenylyl-sulfate kinase</fullName>
        <ecNumber evidence="9 10">2.7.1.25</ecNumber>
    </recommendedName>
    <alternativeName>
        <fullName evidence="9">APS kinase</fullName>
    </alternativeName>
    <alternativeName>
        <fullName evidence="9">ATP adenosine-5'-phosphosulfate 3'-phosphotransferase</fullName>
    </alternativeName>
    <alternativeName>
        <fullName evidence="9">Adenosine-5'-phosphosulfate kinase</fullName>
    </alternativeName>
</protein>
<proteinExistence type="inferred from homology"/>
<evidence type="ECO:0000256" key="6">
    <source>
        <dbReference type="ARBA" id="ARBA00022741"/>
    </source>
</evidence>
<dbReference type="NCBIfam" id="NF003013">
    <property type="entry name" value="PRK03846.1"/>
    <property type="match status" value="1"/>
</dbReference>
<gene>
    <name evidence="9" type="primary">cysC</name>
    <name evidence="12" type="ORF">EDD68_10478</name>
</gene>
<dbReference type="CDD" id="cd02027">
    <property type="entry name" value="APSK"/>
    <property type="match status" value="1"/>
</dbReference>
<dbReference type="PANTHER" id="PTHR11055">
    <property type="entry name" value="BIFUNCTIONAL 3'-PHOSPHOADENOSINE 5'-PHOSPHOSULFATE SYNTHASE"/>
    <property type="match status" value="1"/>
</dbReference>
<dbReference type="InterPro" id="IPR002891">
    <property type="entry name" value="APS"/>
</dbReference>
<sequence>MKQKHVFLQEGLITKSDRQRLNGHKSCVVWFTGLSGSGKSTLSVSLEQTLHHLNVRTYRLDGDNMRQRLNQDLGFSKRDREENIRRVGEVSKLFIDAGIITLAAFISPYKKDRDRIRSLLNEGEFIEVYVKCDVKECEKRDPKGLYQKARNGEISGFTGIDDPYEEPENPEIVVKTDQMTVEQCTEKILKYLKEKGYLTVRSM</sequence>
<comment type="catalytic activity">
    <reaction evidence="1 9 10">
        <text>adenosine 5'-phosphosulfate + ATP = 3'-phosphoadenylyl sulfate + ADP + H(+)</text>
        <dbReference type="Rhea" id="RHEA:24152"/>
        <dbReference type="ChEBI" id="CHEBI:15378"/>
        <dbReference type="ChEBI" id="CHEBI:30616"/>
        <dbReference type="ChEBI" id="CHEBI:58243"/>
        <dbReference type="ChEBI" id="CHEBI:58339"/>
        <dbReference type="ChEBI" id="CHEBI:456216"/>
        <dbReference type="EC" id="2.7.1.25"/>
    </reaction>
</comment>
<comment type="function">
    <text evidence="2 9 10">Catalyzes the synthesis of activated sulfate.</text>
</comment>
<comment type="pathway">
    <text evidence="3 9 10">Sulfur metabolism; hydrogen sulfide biosynthesis; sulfite from sulfate: step 2/3.</text>
</comment>
<dbReference type="Pfam" id="PF01583">
    <property type="entry name" value="APS_kinase"/>
    <property type="match status" value="1"/>
</dbReference>
<dbReference type="SUPFAM" id="SSF52540">
    <property type="entry name" value="P-loop containing nucleoside triphosphate hydrolases"/>
    <property type="match status" value="1"/>
</dbReference>
<reference evidence="12 13" key="1">
    <citation type="submission" date="2019-03" db="EMBL/GenBank/DDBJ databases">
        <title>Genomic Encyclopedia of Type Strains, Phase IV (KMG-IV): sequencing the most valuable type-strain genomes for metagenomic binning, comparative biology and taxonomic classification.</title>
        <authorList>
            <person name="Goeker M."/>
        </authorList>
    </citation>
    <scope>NUCLEOTIDE SEQUENCE [LARGE SCALE GENOMIC DNA]</scope>
    <source>
        <strain evidence="12 13">DSM 25894</strain>
    </source>
</reference>
<comment type="caution">
    <text evidence="12">The sequence shown here is derived from an EMBL/GenBank/DDBJ whole genome shotgun (WGS) entry which is preliminary data.</text>
</comment>
<dbReference type="OrthoDB" id="9804504at2"/>
<feature type="active site" description="Phosphoserine intermediate" evidence="9">
    <location>
        <position position="107"/>
    </location>
</feature>